<name>A0A9K3DDX0_HELAN</name>
<evidence type="ECO:0000313" key="1">
    <source>
        <dbReference type="EMBL" id="KAF5753213.1"/>
    </source>
</evidence>
<keyword evidence="2" id="KW-1185">Reference proteome</keyword>
<evidence type="ECO:0000313" key="2">
    <source>
        <dbReference type="Proteomes" id="UP000215914"/>
    </source>
</evidence>
<dbReference type="Proteomes" id="UP000215914">
    <property type="component" value="Unassembled WGS sequence"/>
</dbReference>
<proteinExistence type="predicted"/>
<accession>A0A9K3DDX0</accession>
<protein>
    <submittedName>
        <fullName evidence="1">Uncharacterized protein</fullName>
    </submittedName>
</protein>
<organism evidence="1 2">
    <name type="scientific">Helianthus annuus</name>
    <name type="common">Common sunflower</name>
    <dbReference type="NCBI Taxonomy" id="4232"/>
    <lineage>
        <taxon>Eukaryota</taxon>
        <taxon>Viridiplantae</taxon>
        <taxon>Streptophyta</taxon>
        <taxon>Embryophyta</taxon>
        <taxon>Tracheophyta</taxon>
        <taxon>Spermatophyta</taxon>
        <taxon>Magnoliopsida</taxon>
        <taxon>eudicotyledons</taxon>
        <taxon>Gunneridae</taxon>
        <taxon>Pentapetalae</taxon>
        <taxon>asterids</taxon>
        <taxon>campanulids</taxon>
        <taxon>Asterales</taxon>
        <taxon>Asteraceae</taxon>
        <taxon>Asteroideae</taxon>
        <taxon>Heliantheae alliance</taxon>
        <taxon>Heliantheae</taxon>
        <taxon>Helianthus</taxon>
    </lineage>
</organism>
<sequence length="83" mass="10250">MNYRNRKECSEIQMKLKFLIRVFDYHKSLSYRQLDIVSDPKLIRYFAEKRRKRIKIGKWGEPDFLRLSEISMFELKVHTVRLI</sequence>
<keyword evidence="1" id="KW-0934">Plastid</keyword>
<reference evidence="1" key="1">
    <citation type="journal article" date="2017" name="Nature">
        <title>The sunflower genome provides insights into oil metabolism, flowering and Asterid evolution.</title>
        <authorList>
            <person name="Badouin H."/>
            <person name="Gouzy J."/>
            <person name="Grassa C.J."/>
            <person name="Murat F."/>
            <person name="Staton S.E."/>
            <person name="Cottret L."/>
            <person name="Lelandais-Briere C."/>
            <person name="Owens G.L."/>
            <person name="Carrere S."/>
            <person name="Mayjonade B."/>
            <person name="Legrand L."/>
            <person name="Gill N."/>
            <person name="Kane N.C."/>
            <person name="Bowers J.E."/>
            <person name="Hubner S."/>
            <person name="Bellec A."/>
            <person name="Berard A."/>
            <person name="Berges H."/>
            <person name="Blanchet N."/>
            <person name="Boniface M.C."/>
            <person name="Brunel D."/>
            <person name="Catrice O."/>
            <person name="Chaidir N."/>
            <person name="Claudel C."/>
            <person name="Donnadieu C."/>
            <person name="Faraut T."/>
            <person name="Fievet G."/>
            <person name="Helmstetter N."/>
            <person name="King M."/>
            <person name="Knapp S.J."/>
            <person name="Lai Z."/>
            <person name="Le Paslier M.C."/>
            <person name="Lippi Y."/>
            <person name="Lorenzon L."/>
            <person name="Mandel J.R."/>
            <person name="Marage G."/>
            <person name="Marchand G."/>
            <person name="Marquand E."/>
            <person name="Bret-Mestries E."/>
            <person name="Morien E."/>
            <person name="Nambeesan S."/>
            <person name="Nguyen T."/>
            <person name="Pegot-Espagnet P."/>
            <person name="Pouilly N."/>
            <person name="Raftis F."/>
            <person name="Sallet E."/>
            <person name="Schiex T."/>
            <person name="Thomas J."/>
            <person name="Vandecasteele C."/>
            <person name="Vares D."/>
            <person name="Vear F."/>
            <person name="Vautrin S."/>
            <person name="Crespi M."/>
            <person name="Mangin B."/>
            <person name="Burke J.M."/>
            <person name="Salse J."/>
            <person name="Munos S."/>
            <person name="Vincourt P."/>
            <person name="Rieseberg L.H."/>
            <person name="Langlade N.B."/>
        </authorList>
    </citation>
    <scope>NUCLEOTIDE SEQUENCE</scope>
    <source>
        <tissue evidence="1">Leaves</tissue>
    </source>
</reference>
<keyword evidence="1" id="KW-0150">Chloroplast</keyword>
<reference evidence="1" key="2">
    <citation type="submission" date="2020-06" db="EMBL/GenBank/DDBJ databases">
        <title>Helianthus annuus Genome sequencing and assembly Release 2.</title>
        <authorList>
            <person name="Gouzy J."/>
            <person name="Langlade N."/>
            <person name="Munos S."/>
        </authorList>
    </citation>
    <scope>NUCLEOTIDE SEQUENCE</scope>
    <source>
        <tissue evidence="1">Leaves</tissue>
    </source>
</reference>
<gene>
    <name evidence="1" type="ORF">HanXRQr2_CPg0835901</name>
</gene>
<comment type="caution">
    <text evidence="1">The sequence shown here is derived from an EMBL/GenBank/DDBJ whole genome shotgun (WGS) entry which is preliminary data.</text>
</comment>
<dbReference type="EMBL" id="MNCJ02000333">
    <property type="protein sequence ID" value="KAF5753213.1"/>
    <property type="molecule type" value="Genomic_DNA"/>
</dbReference>
<dbReference type="AlphaFoldDB" id="A0A9K3DDX0"/>
<geneLocation type="chloroplast" evidence="1"/>